<evidence type="ECO:0000313" key="5">
    <source>
        <dbReference type="EMBL" id="QTL97700.1"/>
    </source>
</evidence>
<accession>A0A8A7K921</accession>
<keyword evidence="3" id="KW-0808">Transferase</keyword>
<keyword evidence="2" id="KW-0328">Glycosyltransferase</keyword>
<dbReference type="EMBL" id="CP046640">
    <property type="protein sequence ID" value="QTL97700.1"/>
    <property type="molecule type" value="Genomic_DNA"/>
</dbReference>
<dbReference type="RefSeq" id="WP_230869322.1">
    <property type="nucleotide sequence ID" value="NZ_CP046640.1"/>
</dbReference>
<dbReference type="PANTHER" id="PTHR11929:SF194">
    <property type="entry name" value="ALPHA-(1,3)-FUCOSYLTRANSFERASE 10"/>
    <property type="match status" value="1"/>
</dbReference>
<dbReference type="GO" id="GO:0046920">
    <property type="term" value="F:alpha-(1-&gt;3)-fucosyltransferase activity"/>
    <property type="evidence" value="ECO:0007669"/>
    <property type="project" value="TreeGrafter"/>
</dbReference>
<dbReference type="Pfam" id="PF00852">
    <property type="entry name" value="Glyco_transf_10"/>
    <property type="match status" value="1"/>
</dbReference>
<comment type="similarity">
    <text evidence="1">Belongs to the glycosyltransferase 10 family.</text>
</comment>
<gene>
    <name evidence="5" type="ORF">GM661_06720</name>
</gene>
<name>A0A8A7K921_9FIRM</name>
<proteinExistence type="inferred from homology"/>
<dbReference type="Proteomes" id="UP000665020">
    <property type="component" value="Chromosome"/>
</dbReference>
<feature type="domain" description="Fucosyltransferase C-terminal" evidence="4">
    <location>
        <begin position="185"/>
        <end position="303"/>
    </location>
</feature>
<dbReference type="SUPFAM" id="SSF53756">
    <property type="entry name" value="UDP-Glycosyltransferase/glycogen phosphorylase"/>
    <property type="match status" value="1"/>
</dbReference>
<keyword evidence="6" id="KW-1185">Reference proteome</keyword>
<organism evidence="5 6">
    <name type="scientific">Iocasia fonsfrigidae</name>
    <dbReference type="NCBI Taxonomy" id="2682810"/>
    <lineage>
        <taxon>Bacteria</taxon>
        <taxon>Bacillati</taxon>
        <taxon>Bacillota</taxon>
        <taxon>Clostridia</taxon>
        <taxon>Halanaerobiales</taxon>
        <taxon>Halanaerobiaceae</taxon>
        <taxon>Iocasia</taxon>
    </lineage>
</organism>
<evidence type="ECO:0000313" key="6">
    <source>
        <dbReference type="Proteomes" id="UP000665020"/>
    </source>
</evidence>
<dbReference type="AlphaFoldDB" id="A0A8A7K921"/>
<evidence type="ECO:0000256" key="2">
    <source>
        <dbReference type="ARBA" id="ARBA00022676"/>
    </source>
</evidence>
<dbReference type="PANTHER" id="PTHR11929">
    <property type="entry name" value="ALPHA- 1,3 -FUCOSYLTRANSFERASE"/>
    <property type="match status" value="1"/>
</dbReference>
<dbReference type="InterPro" id="IPR055270">
    <property type="entry name" value="Glyco_tran_10_C"/>
</dbReference>
<dbReference type="GO" id="GO:0016020">
    <property type="term" value="C:membrane"/>
    <property type="evidence" value="ECO:0007669"/>
    <property type="project" value="InterPro"/>
</dbReference>
<evidence type="ECO:0000259" key="4">
    <source>
        <dbReference type="Pfam" id="PF00852"/>
    </source>
</evidence>
<dbReference type="InterPro" id="IPR038577">
    <property type="entry name" value="GT10-like_C_sf"/>
</dbReference>
<reference evidence="5" key="1">
    <citation type="submission" date="2019-12" db="EMBL/GenBank/DDBJ databases">
        <authorList>
            <person name="zhang j."/>
            <person name="sun C.M."/>
        </authorList>
    </citation>
    <scope>NUCLEOTIDE SEQUENCE</scope>
    <source>
        <strain evidence="5">NS-1</strain>
    </source>
</reference>
<dbReference type="InterPro" id="IPR001503">
    <property type="entry name" value="Glyco_trans_10"/>
</dbReference>
<protein>
    <recommendedName>
        <fullName evidence="4">Fucosyltransferase C-terminal domain-containing protein</fullName>
    </recommendedName>
</protein>
<sequence length="325" mass="39336">MKKIAFIPSRVFYNNSLFNLENKTLNRDNVLMPFYILKNRLQEMNIDLNTIDLYSDYKKLDAVFFLNLNINEIKKCQANGLGNKLIYIMLEPPVVRAENSIEVLKKMENTFKYIMTWQDDLIDNRKYIKINYPEYFGEVNIQKVNFENKKLLTNISGYKFSTHPDELYSKRLEVIEFFEEKYSNNFDFYGFGWERALKMYKNYHGRVEDKIKTYKKYKFALSFENMRNINGYITEKIFDCFKARVVPIYWGANNIEEFIPKECFIDYRKFMDVEKLYKYISNVNKDIYNQYLRNIEKYLISDEIKQFNSESFSNKIIEVINLIER</sequence>
<dbReference type="Gene3D" id="3.40.50.11660">
    <property type="entry name" value="Glycosyl transferase family 10, C-terminal domain"/>
    <property type="match status" value="1"/>
</dbReference>
<evidence type="ECO:0000256" key="3">
    <source>
        <dbReference type="ARBA" id="ARBA00022679"/>
    </source>
</evidence>
<evidence type="ECO:0000256" key="1">
    <source>
        <dbReference type="ARBA" id="ARBA00008919"/>
    </source>
</evidence>
<dbReference type="KEGG" id="ifn:GM661_06720"/>